<dbReference type="Proteomes" id="UP000664169">
    <property type="component" value="Unassembled WGS sequence"/>
</dbReference>
<protein>
    <submittedName>
        <fullName evidence="2">Uncharacterized protein</fullName>
    </submittedName>
</protein>
<keyword evidence="3" id="KW-1185">Reference proteome</keyword>
<dbReference type="EMBL" id="CAJPDQ010000016">
    <property type="protein sequence ID" value="CAF9920870.1"/>
    <property type="molecule type" value="Genomic_DNA"/>
</dbReference>
<evidence type="ECO:0000256" key="1">
    <source>
        <dbReference type="SAM" id="MobiDB-lite"/>
    </source>
</evidence>
<proteinExistence type="predicted"/>
<gene>
    <name evidence="2" type="ORF">GOMPHAMPRED_002160</name>
</gene>
<organism evidence="2 3">
    <name type="scientific">Gomphillus americanus</name>
    <dbReference type="NCBI Taxonomy" id="1940652"/>
    <lineage>
        <taxon>Eukaryota</taxon>
        <taxon>Fungi</taxon>
        <taxon>Dikarya</taxon>
        <taxon>Ascomycota</taxon>
        <taxon>Pezizomycotina</taxon>
        <taxon>Lecanoromycetes</taxon>
        <taxon>OSLEUM clade</taxon>
        <taxon>Ostropomycetidae</taxon>
        <taxon>Ostropales</taxon>
        <taxon>Graphidaceae</taxon>
        <taxon>Gomphilloideae</taxon>
        <taxon>Gomphillus</taxon>
    </lineage>
</organism>
<feature type="region of interest" description="Disordered" evidence="1">
    <location>
        <begin position="1"/>
        <end position="21"/>
    </location>
</feature>
<dbReference type="AlphaFoldDB" id="A0A8H3IMP0"/>
<accession>A0A8H3IMP0</accession>
<comment type="caution">
    <text evidence="2">The sequence shown here is derived from an EMBL/GenBank/DDBJ whole genome shotgun (WGS) entry which is preliminary data.</text>
</comment>
<sequence>MVKRILNSRDEGYDKSNPPSSWPTLQWTCQHGTVEILELRYKAGQWFSSIETPQPSCFRSILGVAPYWGNTDYWNANGNLIEYSYWKTIGERDLIKVNSRPGGKKVIGVMFARTLDRGPSLAFDLDAGYVWKLITASCISTMQKPITDGKICITLAHLAL</sequence>
<name>A0A8H3IMP0_9LECA</name>
<reference evidence="2" key="1">
    <citation type="submission" date="2021-03" db="EMBL/GenBank/DDBJ databases">
        <authorList>
            <person name="Tagirdzhanova G."/>
        </authorList>
    </citation>
    <scope>NUCLEOTIDE SEQUENCE</scope>
</reference>
<evidence type="ECO:0000313" key="3">
    <source>
        <dbReference type="Proteomes" id="UP000664169"/>
    </source>
</evidence>
<evidence type="ECO:0000313" key="2">
    <source>
        <dbReference type="EMBL" id="CAF9920870.1"/>
    </source>
</evidence>